<name>A0A3S1C3B6_ELYCH</name>
<evidence type="ECO:0000313" key="1">
    <source>
        <dbReference type="EMBL" id="RUS81784.1"/>
    </source>
</evidence>
<evidence type="ECO:0000313" key="2">
    <source>
        <dbReference type="Proteomes" id="UP000271974"/>
    </source>
</evidence>
<organism evidence="1 2">
    <name type="scientific">Elysia chlorotica</name>
    <name type="common">Eastern emerald elysia</name>
    <name type="synonym">Sea slug</name>
    <dbReference type="NCBI Taxonomy" id="188477"/>
    <lineage>
        <taxon>Eukaryota</taxon>
        <taxon>Metazoa</taxon>
        <taxon>Spiralia</taxon>
        <taxon>Lophotrochozoa</taxon>
        <taxon>Mollusca</taxon>
        <taxon>Gastropoda</taxon>
        <taxon>Heterobranchia</taxon>
        <taxon>Euthyneura</taxon>
        <taxon>Panpulmonata</taxon>
        <taxon>Sacoglossa</taxon>
        <taxon>Placobranchoidea</taxon>
        <taxon>Plakobranchidae</taxon>
        <taxon>Elysia</taxon>
    </lineage>
</organism>
<gene>
    <name evidence="1" type="ORF">EGW08_010476</name>
</gene>
<dbReference type="AlphaFoldDB" id="A0A3S1C3B6"/>
<dbReference type="SUPFAM" id="SSF49384">
    <property type="entry name" value="Carbohydrate-binding domain"/>
    <property type="match status" value="1"/>
</dbReference>
<sequence length="100" mass="11407">MQCLRVADVSLVELNGWKAYLMFSEDVQSIEIWDADATKVSDREYILVNKSYNPVQHIGDWLCLSFLGRVEGNGDISPETTVYIEGMDEPTDELECEEEL</sequence>
<dbReference type="Proteomes" id="UP000271974">
    <property type="component" value="Unassembled WGS sequence"/>
</dbReference>
<protein>
    <submittedName>
        <fullName evidence="1">Uncharacterized protein</fullName>
    </submittedName>
</protein>
<dbReference type="GO" id="GO:0030246">
    <property type="term" value="F:carbohydrate binding"/>
    <property type="evidence" value="ECO:0007669"/>
    <property type="project" value="InterPro"/>
</dbReference>
<comment type="caution">
    <text evidence="1">The sequence shown here is derived from an EMBL/GenBank/DDBJ whole genome shotgun (WGS) entry which is preliminary data.</text>
</comment>
<dbReference type="InterPro" id="IPR008965">
    <property type="entry name" value="CBM2/CBM3_carb-bd_dom_sf"/>
</dbReference>
<dbReference type="EMBL" id="RQTK01000321">
    <property type="protein sequence ID" value="RUS81784.1"/>
    <property type="molecule type" value="Genomic_DNA"/>
</dbReference>
<proteinExistence type="predicted"/>
<dbReference type="STRING" id="188477.A0A3S1C3B6"/>
<reference evidence="1 2" key="1">
    <citation type="submission" date="2019-01" db="EMBL/GenBank/DDBJ databases">
        <title>A draft genome assembly of the solar-powered sea slug Elysia chlorotica.</title>
        <authorList>
            <person name="Cai H."/>
            <person name="Li Q."/>
            <person name="Fang X."/>
            <person name="Li J."/>
            <person name="Curtis N.E."/>
            <person name="Altenburger A."/>
            <person name="Shibata T."/>
            <person name="Feng M."/>
            <person name="Maeda T."/>
            <person name="Schwartz J.A."/>
            <person name="Shigenobu S."/>
            <person name="Lundholm N."/>
            <person name="Nishiyama T."/>
            <person name="Yang H."/>
            <person name="Hasebe M."/>
            <person name="Li S."/>
            <person name="Pierce S.K."/>
            <person name="Wang J."/>
        </authorList>
    </citation>
    <scope>NUCLEOTIDE SEQUENCE [LARGE SCALE GENOMIC DNA]</scope>
    <source>
        <strain evidence="1">EC2010</strain>
        <tissue evidence="1">Whole organism of an adult</tissue>
    </source>
</reference>
<keyword evidence="2" id="KW-1185">Reference proteome</keyword>
<accession>A0A3S1C3B6</accession>
<dbReference type="OrthoDB" id="10257085at2759"/>